<proteinExistence type="inferred from homology"/>
<reference evidence="4 5" key="1">
    <citation type="submission" date="2024-03" db="EMBL/GenBank/DDBJ databases">
        <authorList>
            <person name="Brejova B."/>
        </authorList>
    </citation>
    <scope>NUCLEOTIDE SEQUENCE [LARGE SCALE GENOMIC DNA]</scope>
    <source>
        <strain evidence="4 5">CBS 14171</strain>
    </source>
</reference>
<dbReference type="EMBL" id="OZ022405">
    <property type="protein sequence ID" value="CAK9435687.1"/>
    <property type="molecule type" value="Genomic_DNA"/>
</dbReference>
<dbReference type="InterPro" id="IPR002125">
    <property type="entry name" value="CMP_dCMP_dom"/>
</dbReference>
<evidence type="ECO:0000313" key="4">
    <source>
        <dbReference type="EMBL" id="CAK9435687.1"/>
    </source>
</evidence>
<evidence type="ECO:0000313" key="5">
    <source>
        <dbReference type="Proteomes" id="UP001497383"/>
    </source>
</evidence>
<dbReference type="PROSITE" id="PS51747">
    <property type="entry name" value="CYT_DCMP_DEAMINASES_2"/>
    <property type="match status" value="1"/>
</dbReference>
<evidence type="ECO:0000256" key="2">
    <source>
        <dbReference type="ARBA" id="ARBA00038160"/>
    </source>
</evidence>
<dbReference type="GeneID" id="92205610"/>
<dbReference type="RefSeq" id="XP_066827352.1">
    <property type="nucleotide sequence ID" value="XM_066974328.1"/>
</dbReference>
<dbReference type="InterPro" id="IPR016193">
    <property type="entry name" value="Cytidine_deaminase-like"/>
</dbReference>
<dbReference type="Gene3D" id="3.40.140.10">
    <property type="entry name" value="Cytidine Deaminase, domain 2"/>
    <property type="match status" value="1"/>
</dbReference>
<dbReference type="Proteomes" id="UP001497383">
    <property type="component" value="Chromosome 1"/>
</dbReference>
<gene>
    <name evidence="4" type="ORF">LODBEIA_P04140</name>
</gene>
<accession>A0ABP0ZDD6</accession>
<evidence type="ECO:0000256" key="1">
    <source>
        <dbReference type="ARBA" id="ARBA00022694"/>
    </source>
</evidence>
<dbReference type="PANTHER" id="PTHR11079">
    <property type="entry name" value="CYTOSINE DEAMINASE FAMILY MEMBER"/>
    <property type="match status" value="1"/>
</dbReference>
<dbReference type="Pfam" id="PF00383">
    <property type="entry name" value="dCMP_cyt_deam_1"/>
    <property type="match status" value="1"/>
</dbReference>
<evidence type="ECO:0000259" key="3">
    <source>
        <dbReference type="PROSITE" id="PS51747"/>
    </source>
</evidence>
<protein>
    <recommendedName>
        <fullName evidence="3">CMP/dCMP-type deaminase domain-containing protein</fullName>
    </recommendedName>
</protein>
<sequence>MIKSNGDFNSQVDLHNGILYGTLKQIRLANDKDPEEPALIPVWTCTIEPQQTKSLITILKDKYDDEQNDTLKHLKRMTKEGSCIRALICPYTGEPQKQEIERSLHSLDVVSIDVADVPARSASTKQTSLKWSQIWPMTWKGNPNHQFLNSSLAAFDMEQERRMIQQLLDSLGSQGSNEGSVTIMAKEIDKRIEIQTIAVNDGDQRPTKHSVMRAIEKIAQNELSQRNENSNSHNPNRERGYLCTKMIVYTTHEPCVMCSMALVHSRIERCTYLKEVPHGGGMESSYYLGDRDGLNWRFPIWKWLGKDEIKRLEESTKDSTRSEY</sequence>
<name>A0ABP0ZDD6_9ASCO</name>
<keyword evidence="5" id="KW-1185">Reference proteome</keyword>
<organism evidence="4 5">
    <name type="scientific">Lodderomyces beijingensis</name>
    <dbReference type="NCBI Taxonomy" id="1775926"/>
    <lineage>
        <taxon>Eukaryota</taxon>
        <taxon>Fungi</taxon>
        <taxon>Dikarya</taxon>
        <taxon>Ascomycota</taxon>
        <taxon>Saccharomycotina</taxon>
        <taxon>Pichiomycetes</taxon>
        <taxon>Debaryomycetaceae</taxon>
        <taxon>Candida/Lodderomyces clade</taxon>
        <taxon>Lodderomyces</taxon>
    </lineage>
</organism>
<keyword evidence="1" id="KW-0819">tRNA processing</keyword>
<feature type="domain" description="CMP/dCMP-type deaminase" evidence="3">
    <location>
        <begin position="155"/>
        <end position="283"/>
    </location>
</feature>
<comment type="similarity">
    <text evidence="2">Belongs to the cytidine and deoxycytidylate deaminase family. ADAT3 subfamily.</text>
</comment>
<dbReference type="PANTHER" id="PTHR11079:SF156">
    <property type="entry name" value="INACTIVE TRNA-SPECIFIC ADENOSINE DEAMINASE-LIKE PROTEIN 3-RELATED"/>
    <property type="match status" value="1"/>
</dbReference>
<dbReference type="SUPFAM" id="SSF53927">
    <property type="entry name" value="Cytidine deaminase-like"/>
    <property type="match status" value="1"/>
</dbReference>